<gene>
    <name evidence="3" type="ORF">O4H49_07985</name>
</gene>
<dbReference type="EMBL" id="JAPWGY010000002">
    <property type="protein sequence ID" value="MCZ4280714.1"/>
    <property type="molecule type" value="Genomic_DNA"/>
</dbReference>
<dbReference type="Pfam" id="PF03537">
    <property type="entry name" value="Glyco_hydro_114"/>
    <property type="match status" value="1"/>
</dbReference>
<dbReference type="PANTHER" id="PTHR35273:SF2">
    <property type="entry name" value="ALPHA-GALACTOSIDASE"/>
    <property type="match status" value="1"/>
</dbReference>
<dbReference type="InterPro" id="IPR017853">
    <property type="entry name" value="GH"/>
</dbReference>
<name>A0ABT4LHY7_9PROT</name>
<dbReference type="Proteomes" id="UP001069802">
    <property type="component" value="Unassembled WGS sequence"/>
</dbReference>
<comment type="caution">
    <text evidence="3">The sequence shown here is derived from an EMBL/GenBank/DDBJ whole genome shotgun (WGS) entry which is preliminary data.</text>
</comment>
<feature type="signal peptide" evidence="1">
    <location>
        <begin position="1"/>
        <end position="28"/>
    </location>
</feature>
<sequence>MSFNLPYKQFCLLLSLFLFIFEVTSAAAEDWWRPHGILDWDWQLQPPHNFDRKLQMIDLDLFDTPKETIDSLQQSGTKVVCYINVGAWEDWRNDALTFPPEILGKDYQGWEGERWLDIRRRDLLAPIMLARLDLCAAKGFDGVEPDNMDLHNAETGFEISRQDQLAYSIWLAEEAHRRGLSIGQKNAPDLARNLVSHFDWALTEDCFVEGWCQEMSPYPKTGKTFFAAEYTDRLQTISRYCQEATQTGISLILKDRELTRITGAGCP</sequence>
<dbReference type="SUPFAM" id="SSF51445">
    <property type="entry name" value="(Trans)glycosidases"/>
    <property type="match status" value="1"/>
</dbReference>
<feature type="domain" description="Glycoside-hydrolase family GH114 TIM-barrel" evidence="2">
    <location>
        <begin position="40"/>
        <end position="259"/>
    </location>
</feature>
<organism evidence="3 4">
    <name type="scientific">Kiloniella laminariae</name>
    <dbReference type="NCBI Taxonomy" id="454162"/>
    <lineage>
        <taxon>Bacteria</taxon>
        <taxon>Pseudomonadati</taxon>
        <taxon>Pseudomonadota</taxon>
        <taxon>Alphaproteobacteria</taxon>
        <taxon>Rhodospirillales</taxon>
        <taxon>Kiloniellaceae</taxon>
        <taxon>Kiloniella</taxon>
    </lineage>
</organism>
<dbReference type="InterPro" id="IPR004352">
    <property type="entry name" value="GH114_TIM-barrel"/>
</dbReference>
<dbReference type="Gene3D" id="3.20.20.70">
    <property type="entry name" value="Aldolase class I"/>
    <property type="match status" value="1"/>
</dbReference>
<dbReference type="InterPro" id="IPR013785">
    <property type="entry name" value="Aldolase_TIM"/>
</dbReference>
<evidence type="ECO:0000313" key="4">
    <source>
        <dbReference type="Proteomes" id="UP001069802"/>
    </source>
</evidence>
<evidence type="ECO:0000259" key="2">
    <source>
        <dbReference type="Pfam" id="PF03537"/>
    </source>
</evidence>
<evidence type="ECO:0000256" key="1">
    <source>
        <dbReference type="SAM" id="SignalP"/>
    </source>
</evidence>
<reference evidence="3" key="1">
    <citation type="submission" date="2022-12" db="EMBL/GenBank/DDBJ databases">
        <title>Bacterial isolates from different developmental stages of Nematostella vectensis.</title>
        <authorList>
            <person name="Fraune S."/>
        </authorList>
    </citation>
    <scope>NUCLEOTIDE SEQUENCE</scope>
    <source>
        <strain evidence="3">G21630-S1</strain>
    </source>
</reference>
<proteinExistence type="predicted"/>
<accession>A0ABT4LHY7</accession>
<dbReference type="RefSeq" id="WP_269422898.1">
    <property type="nucleotide sequence ID" value="NZ_JAPWGY010000002.1"/>
</dbReference>
<feature type="chain" id="PRO_5047373050" evidence="1">
    <location>
        <begin position="29"/>
        <end position="267"/>
    </location>
</feature>
<dbReference type="PANTHER" id="PTHR35273">
    <property type="entry name" value="ALPHA-1,4 POLYGALACTOSAMINIDASE, PUTATIVE (AFU_ORTHOLOGUE AFUA_3G07890)-RELATED"/>
    <property type="match status" value="1"/>
</dbReference>
<evidence type="ECO:0000313" key="3">
    <source>
        <dbReference type="EMBL" id="MCZ4280714.1"/>
    </source>
</evidence>
<keyword evidence="4" id="KW-1185">Reference proteome</keyword>
<keyword evidence="1" id="KW-0732">Signal</keyword>
<protein>
    <submittedName>
        <fullName evidence="3">Endo alpha-1,4 polygalactosaminidase</fullName>
    </submittedName>
</protein>